<name>A0ABU8SB47_9SPHN</name>
<dbReference type="SUPFAM" id="SSF51679">
    <property type="entry name" value="Bacterial luciferase-like"/>
    <property type="match status" value="1"/>
</dbReference>
<dbReference type="Gene3D" id="3.20.20.30">
    <property type="entry name" value="Luciferase-like domain"/>
    <property type="match status" value="1"/>
</dbReference>
<comment type="caution">
    <text evidence="4">The sequence shown here is derived from an EMBL/GenBank/DDBJ whole genome shotgun (WGS) entry which is preliminary data.</text>
</comment>
<organism evidence="4 5">
    <name type="scientific">Novosphingobium aquae</name>
    <dbReference type="NCBI Taxonomy" id="3133435"/>
    <lineage>
        <taxon>Bacteria</taxon>
        <taxon>Pseudomonadati</taxon>
        <taxon>Pseudomonadota</taxon>
        <taxon>Alphaproteobacteria</taxon>
        <taxon>Sphingomonadales</taxon>
        <taxon>Sphingomonadaceae</taxon>
        <taxon>Novosphingobium</taxon>
    </lineage>
</organism>
<evidence type="ECO:0000256" key="1">
    <source>
        <dbReference type="ARBA" id="ARBA00023002"/>
    </source>
</evidence>
<protein>
    <submittedName>
        <fullName evidence="4">LLM class flavin-dependent oxidoreductase</fullName>
    </submittedName>
</protein>
<reference evidence="4 5" key="1">
    <citation type="submission" date="2024-03" db="EMBL/GenBank/DDBJ databases">
        <authorList>
            <person name="Jo J.-H."/>
        </authorList>
    </citation>
    <scope>NUCLEOTIDE SEQUENCE [LARGE SCALE GENOMIC DNA]</scope>
    <source>
        <strain evidence="4 5">AS3R-12</strain>
    </source>
</reference>
<keyword evidence="5" id="KW-1185">Reference proteome</keyword>
<keyword evidence="2" id="KW-0503">Monooxygenase</keyword>
<evidence type="ECO:0000313" key="5">
    <source>
        <dbReference type="Proteomes" id="UP001379235"/>
    </source>
</evidence>
<evidence type="ECO:0000313" key="4">
    <source>
        <dbReference type="EMBL" id="MEJ6011110.1"/>
    </source>
</evidence>
<dbReference type="EMBL" id="JBBHJY010000007">
    <property type="protein sequence ID" value="MEJ6011110.1"/>
    <property type="molecule type" value="Genomic_DNA"/>
</dbReference>
<dbReference type="InterPro" id="IPR050766">
    <property type="entry name" value="Bact_Lucif_Oxidored"/>
</dbReference>
<sequence length="336" mass="36170">MTGYDGPAPGLEIWPAEPAYCRPDVAQASFAHSLAMARKADELGFDWVSLSEHHYAPYIMTPNPCVMAGALAQVTSRAKIALLGPLVPLSNPVRLAEELAMVDMLSGGRLIVLFLRGTPNEHQTYDTDAAATRAMTQEGIDLIIKAWTSDEPFAWHGAQYQFSTVSVWPKTVQAPHPPIFGSGNSDESVRFAAARRMGIAFSFAPPEVVRDWVKLYQAEAASAGWQPGPEQVIYRGIAYAAESDARAMDEMGAFFGQKMAEQAQIQQKTMGGPPVVPLVLEPYFVGGPETLKGKMEAIRDCGVGVVDLAWGIGDPAQREAAMECFADGVLGVAQGL</sequence>
<accession>A0ABU8SB47</accession>
<dbReference type="InterPro" id="IPR011251">
    <property type="entry name" value="Luciferase-like_dom"/>
</dbReference>
<evidence type="ECO:0000259" key="3">
    <source>
        <dbReference type="Pfam" id="PF00296"/>
    </source>
</evidence>
<dbReference type="InterPro" id="IPR036661">
    <property type="entry name" value="Luciferase-like_sf"/>
</dbReference>
<evidence type="ECO:0000256" key="2">
    <source>
        <dbReference type="ARBA" id="ARBA00023033"/>
    </source>
</evidence>
<dbReference type="PANTHER" id="PTHR30137">
    <property type="entry name" value="LUCIFERASE-LIKE MONOOXYGENASE"/>
    <property type="match status" value="1"/>
</dbReference>
<dbReference type="Proteomes" id="UP001379235">
    <property type="component" value="Unassembled WGS sequence"/>
</dbReference>
<gene>
    <name evidence="4" type="ORF">WG900_14395</name>
</gene>
<keyword evidence="1" id="KW-0560">Oxidoreductase</keyword>
<dbReference type="RefSeq" id="WP_339967986.1">
    <property type="nucleotide sequence ID" value="NZ_JBBHJY010000007.1"/>
</dbReference>
<proteinExistence type="predicted"/>
<dbReference type="PANTHER" id="PTHR30137:SF8">
    <property type="entry name" value="BLR5498 PROTEIN"/>
    <property type="match status" value="1"/>
</dbReference>
<feature type="domain" description="Luciferase-like" evidence="3">
    <location>
        <begin position="26"/>
        <end position="300"/>
    </location>
</feature>
<dbReference type="Pfam" id="PF00296">
    <property type="entry name" value="Bac_luciferase"/>
    <property type="match status" value="1"/>
</dbReference>